<dbReference type="NCBIfam" id="TIGR02616">
    <property type="entry name" value="tnaC_leader"/>
    <property type="match status" value="1"/>
</dbReference>
<organism evidence="1 2">
    <name type="scientific">Citrobacter sedlakii</name>
    <dbReference type="NCBI Taxonomy" id="67826"/>
    <lineage>
        <taxon>Bacteria</taxon>
        <taxon>Pseudomonadati</taxon>
        <taxon>Pseudomonadota</taxon>
        <taxon>Gammaproteobacteria</taxon>
        <taxon>Enterobacterales</taxon>
        <taxon>Enterobacteriaceae</taxon>
        <taxon>Citrobacter</taxon>
        <taxon>Citrobacter freundii complex</taxon>
    </lineage>
</organism>
<dbReference type="Proteomes" id="UP000746649">
    <property type="component" value="Unassembled WGS sequence"/>
</dbReference>
<proteinExistence type="predicted"/>
<protein>
    <submittedName>
        <fullName evidence="1">Tryptophanase leader peptide</fullName>
    </submittedName>
</protein>
<sequence>MNILTTSYKMSKWFNIDTVIVNHRP</sequence>
<evidence type="ECO:0000313" key="2">
    <source>
        <dbReference type="Proteomes" id="UP000746649"/>
    </source>
</evidence>
<comment type="caution">
    <text evidence="1">The sequence shown here is derived from an EMBL/GenBank/DDBJ whole genome shotgun (WGS) entry which is preliminary data.</text>
</comment>
<evidence type="ECO:0000313" key="1">
    <source>
        <dbReference type="EMBL" id="MBJ8381753.1"/>
    </source>
</evidence>
<dbReference type="EMBL" id="JADWND010000005">
    <property type="protein sequence ID" value="MBJ8381753.1"/>
    <property type="molecule type" value="Genomic_DNA"/>
</dbReference>
<dbReference type="Pfam" id="PF08053">
    <property type="entry name" value="Tna_leader"/>
    <property type="match status" value="1"/>
</dbReference>
<name>A0ABS0ZSF9_9ENTR</name>
<dbReference type="InterPro" id="IPR012620">
    <property type="entry name" value="Trp_operon_leader_peptide"/>
</dbReference>
<accession>A0ABS0ZSF9</accession>
<dbReference type="RefSeq" id="WP_072014995.1">
    <property type="nucleotide sequence ID" value="NZ_CABLBY010000008.1"/>
</dbReference>
<keyword evidence="2" id="KW-1185">Reference proteome</keyword>
<reference evidence="1 2" key="1">
    <citation type="submission" date="2020-11" db="EMBL/GenBank/DDBJ databases">
        <title>Enhanced detection system for hospital associated transmission using whole genome sequencing surveillance.</title>
        <authorList>
            <person name="Harrison L.H."/>
            <person name="Van Tyne D."/>
            <person name="Marsh J.W."/>
            <person name="Griffith M.P."/>
            <person name="Snyder D.J."/>
            <person name="Cooper V.S."/>
            <person name="Mustapha M."/>
        </authorList>
    </citation>
    <scope>NUCLEOTIDE SEQUENCE [LARGE SCALE GENOMIC DNA]</scope>
    <source>
        <strain evidence="1 2">CB00117</strain>
    </source>
</reference>
<dbReference type="GeneID" id="94705682"/>
<gene>
    <name evidence="1" type="primary">tnaC</name>
    <name evidence="1" type="ORF">I6M88_12340</name>
</gene>